<dbReference type="AlphaFoldDB" id="A0AAE3DPJ8"/>
<name>A0AAE3DPJ8_9FIRM</name>
<dbReference type="Proteomes" id="UP001199355">
    <property type="component" value="Unassembled WGS sequence"/>
</dbReference>
<evidence type="ECO:0000313" key="1">
    <source>
        <dbReference type="EMBL" id="MCC2169381.1"/>
    </source>
</evidence>
<protein>
    <submittedName>
        <fullName evidence="1">Uncharacterized protein</fullName>
    </submittedName>
</protein>
<keyword evidence="2" id="KW-1185">Reference proteome</keyword>
<accession>A0AAE3DPJ8</accession>
<organism evidence="1 2">
    <name type="scientific">Gallintestinimicrobium propionicum</name>
    <dbReference type="NCBI Taxonomy" id="2981770"/>
    <lineage>
        <taxon>Bacteria</taxon>
        <taxon>Bacillati</taxon>
        <taxon>Bacillota</taxon>
        <taxon>Clostridia</taxon>
        <taxon>Lachnospirales</taxon>
        <taxon>Lachnospiraceae</taxon>
        <taxon>Gallintestinimicrobium</taxon>
    </lineage>
</organism>
<dbReference type="EMBL" id="JAJEQF010000114">
    <property type="protein sequence ID" value="MCC2169381.1"/>
    <property type="molecule type" value="Genomic_DNA"/>
</dbReference>
<gene>
    <name evidence="1" type="ORF">LKD45_17140</name>
</gene>
<comment type="caution">
    <text evidence="1">The sequence shown here is derived from an EMBL/GenBank/DDBJ whole genome shotgun (WGS) entry which is preliminary data.</text>
</comment>
<reference evidence="1 2" key="1">
    <citation type="submission" date="2021-10" db="EMBL/GenBank/DDBJ databases">
        <title>Anaerobic single-cell dispensing facilitates the cultivation of human gut bacteria.</title>
        <authorList>
            <person name="Afrizal A."/>
        </authorList>
    </citation>
    <scope>NUCLEOTIDE SEQUENCE [LARGE SCALE GENOMIC DNA]</scope>
    <source>
        <strain evidence="1 2">CLA-AA-H244</strain>
    </source>
</reference>
<dbReference type="RefSeq" id="WP_249752832.1">
    <property type="nucleotide sequence ID" value="NZ_JAJEQF010000114.1"/>
</dbReference>
<sequence length="103" mass="12057">MTKELRGIIEKMVSENPDIMQIATDWSPSNIGTTIWVQFPSIEDQELANQFMEKYTDYVNDLFTPDYMYDDSHTLVFPQLERFDDDPNTPLVYDKKRGIIDAV</sequence>
<evidence type="ECO:0000313" key="2">
    <source>
        <dbReference type="Proteomes" id="UP001199355"/>
    </source>
</evidence>
<proteinExistence type="predicted"/>